<gene>
    <name evidence="1" type="ORF">ACEU3E_06585</name>
</gene>
<sequence>MSWTYADLVVDPRPELPDSPLWTRLLRKTVLLEDKSIAEKLLRHFWTLRAAGTIIRNTHIGIRLQPILESDGGDWESEDFFNEIRRTILAPYADVIKTLLMNVVEEG</sequence>
<dbReference type="EMBL" id="JBHDLN010000003">
    <property type="protein sequence ID" value="MFB0841828.1"/>
    <property type="molecule type" value="Genomic_DNA"/>
</dbReference>
<organism evidence="1 2">
    <name type="scientific">Paenibacillus oleatilyticus</name>
    <dbReference type="NCBI Taxonomy" id="2594886"/>
    <lineage>
        <taxon>Bacteria</taxon>
        <taxon>Bacillati</taxon>
        <taxon>Bacillota</taxon>
        <taxon>Bacilli</taxon>
        <taxon>Bacillales</taxon>
        <taxon>Paenibacillaceae</taxon>
        <taxon>Paenibacillus</taxon>
    </lineage>
</organism>
<reference evidence="1 2" key="1">
    <citation type="submission" date="2024-09" db="EMBL/GenBank/DDBJ databases">
        <authorList>
            <person name="Makale K.P.P."/>
            <person name="Makhzoum A."/>
            <person name="Rantong G."/>
            <person name="Rahube T.O."/>
        </authorList>
    </citation>
    <scope>NUCLEOTIDE SEQUENCE [LARGE SCALE GENOMIC DNA]</scope>
    <source>
        <strain evidence="1 2">KM_D13</strain>
    </source>
</reference>
<evidence type="ECO:0000313" key="2">
    <source>
        <dbReference type="Proteomes" id="UP001575622"/>
    </source>
</evidence>
<dbReference type="RefSeq" id="WP_373949499.1">
    <property type="nucleotide sequence ID" value="NZ_JBHDLN010000003.1"/>
</dbReference>
<dbReference type="Proteomes" id="UP001575622">
    <property type="component" value="Unassembled WGS sequence"/>
</dbReference>
<proteinExistence type="predicted"/>
<evidence type="ECO:0000313" key="1">
    <source>
        <dbReference type="EMBL" id="MFB0841828.1"/>
    </source>
</evidence>
<name>A0ABV4UY80_9BACL</name>
<comment type="caution">
    <text evidence="1">The sequence shown here is derived from an EMBL/GenBank/DDBJ whole genome shotgun (WGS) entry which is preliminary data.</text>
</comment>
<keyword evidence="2" id="KW-1185">Reference proteome</keyword>
<protein>
    <submittedName>
        <fullName evidence="1">Uncharacterized protein</fullName>
    </submittedName>
</protein>
<accession>A0ABV4UY80</accession>